<dbReference type="SUPFAM" id="SSF55874">
    <property type="entry name" value="ATPase domain of HSP90 chaperone/DNA topoisomerase II/histidine kinase"/>
    <property type="match status" value="1"/>
</dbReference>
<dbReference type="SMART" id="SM00387">
    <property type="entry name" value="HATPase_c"/>
    <property type="match status" value="1"/>
</dbReference>
<dbReference type="EC" id="2.7.13.3" evidence="2"/>
<evidence type="ECO:0000256" key="5">
    <source>
        <dbReference type="ARBA" id="ARBA00022777"/>
    </source>
</evidence>
<dbReference type="GO" id="GO:0000155">
    <property type="term" value="F:phosphorelay sensor kinase activity"/>
    <property type="evidence" value="ECO:0007669"/>
    <property type="project" value="InterPro"/>
</dbReference>
<protein>
    <recommendedName>
        <fullName evidence="2">histidine kinase</fullName>
        <ecNumber evidence="2">2.7.13.3</ecNumber>
    </recommendedName>
</protein>
<dbReference type="GO" id="GO:0005524">
    <property type="term" value="F:ATP binding"/>
    <property type="evidence" value="ECO:0007669"/>
    <property type="project" value="UniProtKB-KW"/>
</dbReference>
<keyword evidence="7" id="KW-0472">Membrane</keyword>
<dbReference type="PROSITE" id="PS50109">
    <property type="entry name" value="HIS_KIN"/>
    <property type="match status" value="1"/>
</dbReference>
<gene>
    <name evidence="9" type="ORF">D4A39_10230</name>
</gene>
<name>A0A418XWA3_9GAMM</name>
<dbReference type="PANTHER" id="PTHR44936:SF10">
    <property type="entry name" value="SENSOR PROTEIN RSTB"/>
    <property type="match status" value="1"/>
</dbReference>
<keyword evidence="3" id="KW-0808">Transferase</keyword>
<proteinExistence type="predicted"/>
<dbReference type="InterPro" id="IPR036097">
    <property type="entry name" value="HisK_dim/P_sf"/>
</dbReference>
<dbReference type="AlphaFoldDB" id="A0A418XWA3"/>
<evidence type="ECO:0000256" key="4">
    <source>
        <dbReference type="ARBA" id="ARBA00022741"/>
    </source>
</evidence>
<evidence type="ECO:0000256" key="3">
    <source>
        <dbReference type="ARBA" id="ARBA00022679"/>
    </source>
</evidence>
<dbReference type="PANTHER" id="PTHR44936">
    <property type="entry name" value="SENSOR PROTEIN CREC"/>
    <property type="match status" value="1"/>
</dbReference>
<evidence type="ECO:0000313" key="10">
    <source>
        <dbReference type="Proteomes" id="UP000283734"/>
    </source>
</evidence>
<dbReference type="GO" id="GO:0005886">
    <property type="term" value="C:plasma membrane"/>
    <property type="evidence" value="ECO:0007669"/>
    <property type="project" value="TreeGrafter"/>
</dbReference>
<feature type="transmembrane region" description="Helical" evidence="7">
    <location>
        <begin position="99"/>
        <end position="117"/>
    </location>
</feature>
<evidence type="ECO:0000256" key="1">
    <source>
        <dbReference type="ARBA" id="ARBA00000085"/>
    </source>
</evidence>
<dbReference type="Gene3D" id="1.10.287.130">
    <property type="match status" value="1"/>
</dbReference>
<dbReference type="Proteomes" id="UP000283734">
    <property type="component" value="Unassembled WGS sequence"/>
</dbReference>
<keyword evidence="5 9" id="KW-0418">Kinase</keyword>
<feature type="domain" description="Histidine kinase" evidence="8">
    <location>
        <begin position="234"/>
        <end position="441"/>
    </location>
</feature>
<reference evidence="9 10" key="1">
    <citation type="submission" date="2018-09" db="EMBL/GenBank/DDBJ databases">
        <title>Alcanivorax profundi sp. nov., isolated from 1000 m-depth seawater of the Mariana Trench.</title>
        <authorList>
            <person name="Liu J."/>
        </authorList>
    </citation>
    <scope>NUCLEOTIDE SEQUENCE [LARGE SCALE GENOMIC DNA]</scope>
    <source>
        <strain evidence="9 10">MTEO17</strain>
    </source>
</reference>
<dbReference type="InterPro" id="IPR005467">
    <property type="entry name" value="His_kinase_dom"/>
</dbReference>
<keyword evidence="10" id="KW-1185">Reference proteome</keyword>
<keyword evidence="6" id="KW-0067">ATP-binding</keyword>
<comment type="catalytic activity">
    <reaction evidence="1">
        <text>ATP + protein L-histidine = ADP + protein N-phospho-L-histidine.</text>
        <dbReference type="EC" id="2.7.13.3"/>
    </reaction>
</comment>
<evidence type="ECO:0000259" key="8">
    <source>
        <dbReference type="PROSITE" id="PS50109"/>
    </source>
</evidence>
<sequence length="447" mass="49325">METMSSAHSTSSASAPGPLFSAIRRNSDDITGRKNLQLLIQLRWIAMFGQLATILVVNYGFGIRLPVAQMLVVLFGLLLLNAVSLLRLKLPKSIGNTELFLSLLIDVATLTMLLALSGGATNPFVFLYLLQVILGAVLLEVWSTWVILVTTTLCFGWLAWYGHPLPMPLDHSKGLFSLYIEGMLICFVLNGVLLVIFINRITRNRRQRDEHLAELRQRAAEEEHIVRMGLLASGAAHELGTPLATLSVILGDWKHMEPFKSDGDMAQEIAEMQTQVLRCKSIVSGILLSAGEARGESSEETTVREFLDELVEEWRDTRPVKDFIYLNDFGTDLSIVSDSALKQSIHNVLDNALEASPNWVRLDVHREEETLLVSVTDRGPGFPAEMLDNLGRPYQSSKGRPGSGLGLFLVMNVLRTLGGNLRARNLVQGGALVTLSLPLSVVTLEEE</sequence>
<comment type="caution">
    <text evidence="9">The sequence shown here is derived from an EMBL/GenBank/DDBJ whole genome shotgun (WGS) entry which is preliminary data.</text>
</comment>
<keyword evidence="4" id="KW-0547">Nucleotide-binding</keyword>
<dbReference type="SUPFAM" id="SSF47384">
    <property type="entry name" value="Homodimeric domain of signal transducing histidine kinase"/>
    <property type="match status" value="1"/>
</dbReference>
<dbReference type="PRINTS" id="PR00344">
    <property type="entry name" value="BCTRLSENSOR"/>
</dbReference>
<accession>A0A418XWA3</accession>
<evidence type="ECO:0000256" key="7">
    <source>
        <dbReference type="SAM" id="Phobius"/>
    </source>
</evidence>
<organism evidence="9 10">
    <name type="scientific">Alcanivorax profundi</name>
    <dbReference type="NCBI Taxonomy" id="2338368"/>
    <lineage>
        <taxon>Bacteria</taxon>
        <taxon>Pseudomonadati</taxon>
        <taxon>Pseudomonadota</taxon>
        <taxon>Gammaproteobacteria</taxon>
        <taxon>Oceanospirillales</taxon>
        <taxon>Alcanivoracaceae</taxon>
        <taxon>Alcanivorax</taxon>
    </lineage>
</organism>
<feature type="transmembrane region" description="Helical" evidence="7">
    <location>
        <begin position="42"/>
        <end position="61"/>
    </location>
</feature>
<evidence type="ECO:0000256" key="2">
    <source>
        <dbReference type="ARBA" id="ARBA00012438"/>
    </source>
</evidence>
<evidence type="ECO:0000313" key="9">
    <source>
        <dbReference type="EMBL" id="RJG17111.1"/>
    </source>
</evidence>
<dbReference type="Pfam" id="PF02518">
    <property type="entry name" value="HATPase_c"/>
    <property type="match status" value="1"/>
</dbReference>
<dbReference type="InterPro" id="IPR003594">
    <property type="entry name" value="HATPase_dom"/>
</dbReference>
<feature type="transmembrane region" description="Helical" evidence="7">
    <location>
        <begin position="67"/>
        <end position="87"/>
    </location>
</feature>
<dbReference type="Gene3D" id="3.30.565.10">
    <property type="entry name" value="Histidine kinase-like ATPase, C-terminal domain"/>
    <property type="match status" value="1"/>
</dbReference>
<feature type="transmembrane region" description="Helical" evidence="7">
    <location>
        <begin position="175"/>
        <end position="198"/>
    </location>
</feature>
<evidence type="ECO:0000256" key="6">
    <source>
        <dbReference type="ARBA" id="ARBA00022840"/>
    </source>
</evidence>
<dbReference type="InterPro" id="IPR036890">
    <property type="entry name" value="HATPase_C_sf"/>
</dbReference>
<feature type="transmembrane region" description="Helical" evidence="7">
    <location>
        <begin position="146"/>
        <end position="163"/>
    </location>
</feature>
<keyword evidence="7" id="KW-0812">Transmembrane</keyword>
<dbReference type="InterPro" id="IPR050980">
    <property type="entry name" value="2C_sensor_his_kinase"/>
</dbReference>
<keyword evidence="7" id="KW-1133">Transmembrane helix</keyword>
<feature type="transmembrane region" description="Helical" evidence="7">
    <location>
        <begin position="123"/>
        <end position="139"/>
    </location>
</feature>
<dbReference type="EMBL" id="QYYA01000003">
    <property type="protein sequence ID" value="RJG17111.1"/>
    <property type="molecule type" value="Genomic_DNA"/>
</dbReference>
<dbReference type="InterPro" id="IPR004358">
    <property type="entry name" value="Sig_transdc_His_kin-like_C"/>
</dbReference>
<dbReference type="OrthoDB" id="9785252at2"/>